<evidence type="ECO:0000256" key="5">
    <source>
        <dbReference type="ARBA" id="ARBA00022553"/>
    </source>
</evidence>
<dbReference type="PANTHER" id="PTHR45528:SF1">
    <property type="entry name" value="SENSOR HISTIDINE KINASE CPXA"/>
    <property type="match status" value="1"/>
</dbReference>
<feature type="transmembrane region" description="Helical" evidence="14">
    <location>
        <begin position="807"/>
        <end position="829"/>
    </location>
</feature>
<evidence type="ECO:0000256" key="10">
    <source>
        <dbReference type="ARBA" id="ARBA00022840"/>
    </source>
</evidence>
<evidence type="ECO:0000259" key="16">
    <source>
        <dbReference type="PROSITE" id="PS50885"/>
    </source>
</evidence>
<evidence type="ECO:0000256" key="14">
    <source>
        <dbReference type="SAM" id="Phobius"/>
    </source>
</evidence>
<feature type="transmembrane region" description="Helical" evidence="14">
    <location>
        <begin position="7"/>
        <end position="32"/>
    </location>
</feature>
<evidence type="ECO:0000256" key="3">
    <source>
        <dbReference type="ARBA" id="ARBA00012438"/>
    </source>
</evidence>
<gene>
    <name evidence="17" type="ORF">LCGC14_1376530</name>
</gene>
<evidence type="ECO:0000256" key="7">
    <source>
        <dbReference type="ARBA" id="ARBA00022692"/>
    </source>
</evidence>
<dbReference type="Pfam" id="PF00672">
    <property type="entry name" value="HAMP"/>
    <property type="match status" value="1"/>
</dbReference>
<feature type="transmembrane region" description="Helical" evidence="14">
    <location>
        <begin position="343"/>
        <end position="361"/>
    </location>
</feature>
<dbReference type="InterPro" id="IPR003660">
    <property type="entry name" value="HAMP_dom"/>
</dbReference>
<evidence type="ECO:0000256" key="8">
    <source>
        <dbReference type="ARBA" id="ARBA00022741"/>
    </source>
</evidence>
<dbReference type="Gene3D" id="6.10.340.10">
    <property type="match status" value="1"/>
</dbReference>
<dbReference type="SUPFAM" id="SSF158472">
    <property type="entry name" value="HAMP domain-like"/>
    <property type="match status" value="1"/>
</dbReference>
<dbReference type="PROSITE" id="PS50109">
    <property type="entry name" value="HIS_KIN"/>
    <property type="match status" value="1"/>
</dbReference>
<keyword evidence="9" id="KW-0418">Kinase</keyword>
<evidence type="ECO:0000259" key="15">
    <source>
        <dbReference type="PROSITE" id="PS50109"/>
    </source>
</evidence>
<name>A0A0F9KPV9_9ZZZZ</name>
<dbReference type="SMART" id="SM00304">
    <property type="entry name" value="HAMP"/>
    <property type="match status" value="1"/>
</dbReference>
<evidence type="ECO:0000256" key="2">
    <source>
        <dbReference type="ARBA" id="ARBA00004651"/>
    </source>
</evidence>
<keyword evidence="10" id="KW-0067">ATP-binding</keyword>
<evidence type="ECO:0000256" key="1">
    <source>
        <dbReference type="ARBA" id="ARBA00000085"/>
    </source>
</evidence>
<dbReference type="GO" id="GO:0000155">
    <property type="term" value="F:phosphorelay sensor kinase activity"/>
    <property type="evidence" value="ECO:0007669"/>
    <property type="project" value="InterPro"/>
</dbReference>
<dbReference type="CDD" id="cd00082">
    <property type="entry name" value="HisKA"/>
    <property type="match status" value="1"/>
</dbReference>
<dbReference type="PRINTS" id="PR00344">
    <property type="entry name" value="BCTRLSENSOR"/>
</dbReference>
<evidence type="ECO:0000256" key="9">
    <source>
        <dbReference type="ARBA" id="ARBA00022777"/>
    </source>
</evidence>
<dbReference type="InterPro" id="IPR050398">
    <property type="entry name" value="HssS/ArlS-like"/>
</dbReference>
<feature type="domain" description="Histidine kinase" evidence="15">
    <location>
        <begin position="1070"/>
        <end position="1281"/>
    </location>
</feature>
<dbReference type="Pfam" id="PF00512">
    <property type="entry name" value="HisKA"/>
    <property type="match status" value="1"/>
</dbReference>
<feature type="transmembrane region" description="Helical" evidence="14">
    <location>
        <begin position="946"/>
        <end position="965"/>
    </location>
</feature>
<comment type="caution">
    <text evidence="17">The sequence shown here is derived from an EMBL/GenBank/DDBJ whole genome shotgun (WGS) entry which is preliminary data.</text>
</comment>
<dbReference type="Gene3D" id="1.10.287.130">
    <property type="match status" value="1"/>
</dbReference>
<dbReference type="Pfam" id="PF02518">
    <property type="entry name" value="HATPase_c"/>
    <property type="match status" value="1"/>
</dbReference>
<dbReference type="InterPro" id="IPR005467">
    <property type="entry name" value="His_kinase_dom"/>
</dbReference>
<feature type="transmembrane region" description="Helical" evidence="14">
    <location>
        <begin position="774"/>
        <end position="795"/>
    </location>
</feature>
<dbReference type="InterPro" id="IPR036890">
    <property type="entry name" value="HATPase_C_sf"/>
</dbReference>
<evidence type="ECO:0000256" key="13">
    <source>
        <dbReference type="ARBA" id="ARBA00023136"/>
    </source>
</evidence>
<evidence type="ECO:0000256" key="12">
    <source>
        <dbReference type="ARBA" id="ARBA00023012"/>
    </source>
</evidence>
<comment type="catalytic activity">
    <reaction evidence="1">
        <text>ATP + protein L-histidine = ADP + protein N-phospho-L-histidine.</text>
        <dbReference type="EC" id="2.7.13.3"/>
    </reaction>
</comment>
<reference evidence="17" key="1">
    <citation type="journal article" date="2015" name="Nature">
        <title>Complex archaea that bridge the gap between prokaryotes and eukaryotes.</title>
        <authorList>
            <person name="Spang A."/>
            <person name="Saw J.H."/>
            <person name="Jorgensen S.L."/>
            <person name="Zaremba-Niedzwiedzka K."/>
            <person name="Martijn J."/>
            <person name="Lind A.E."/>
            <person name="van Eijk R."/>
            <person name="Schleper C."/>
            <person name="Guy L."/>
            <person name="Ettema T.J."/>
        </authorList>
    </citation>
    <scope>NUCLEOTIDE SEQUENCE</scope>
</reference>
<dbReference type="SMART" id="SM00387">
    <property type="entry name" value="HATPase_c"/>
    <property type="match status" value="1"/>
</dbReference>
<feature type="non-terminal residue" evidence="17">
    <location>
        <position position="1"/>
    </location>
</feature>
<protein>
    <recommendedName>
        <fullName evidence="3">histidine kinase</fullName>
        <ecNumber evidence="3">2.7.13.3</ecNumber>
    </recommendedName>
</protein>
<proteinExistence type="predicted"/>
<dbReference type="PANTHER" id="PTHR45528">
    <property type="entry name" value="SENSOR HISTIDINE KINASE CPXA"/>
    <property type="match status" value="1"/>
</dbReference>
<evidence type="ECO:0000256" key="6">
    <source>
        <dbReference type="ARBA" id="ARBA00022679"/>
    </source>
</evidence>
<dbReference type="GO" id="GO:0005886">
    <property type="term" value="C:plasma membrane"/>
    <property type="evidence" value="ECO:0007669"/>
    <property type="project" value="UniProtKB-SubCell"/>
</dbReference>
<dbReference type="SUPFAM" id="SSF55874">
    <property type="entry name" value="ATPase domain of HSP90 chaperone/DNA topoisomerase II/histidine kinase"/>
    <property type="match status" value="1"/>
</dbReference>
<dbReference type="InterPro" id="IPR036097">
    <property type="entry name" value="HisK_dim/P_sf"/>
</dbReference>
<feature type="domain" description="HAMP" evidence="16">
    <location>
        <begin position="1001"/>
        <end position="1053"/>
    </location>
</feature>
<evidence type="ECO:0000256" key="4">
    <source>
        <dbReference type="ARBA" id="ARBA00022475"/>
    </source>
</evidence>
<dbReference type="EMBL" id="LAZR01008746">
    <property type="protein sequence ID" value="KKM76796.1"/>
    <property type="molecule type" value="Genomic_DNA"/>
</dbReference>
<feature type="transmembrane region" description="Helical" evidence="14">
    <location>
        <begin position="415"/>
        <end position="439"/>
    </location>
</feature>
<dbReference type="EC" id="2.7.13.3" evidence="3"/>
<evidence type="ECO:0000256" key="11">
    <source>
        <dbReference type="ARBA" id="ARBA00022989"/>
    </source>
</evidence>
<keyword evidence="12" id="KW-0902">Two-component regulatory system</keyword>
<feature type="transmembrane region" description="Helical" evidence="14">
    <location>
        <begin position="260"/>
        <end position="280"/>
    </location>
</feature>
<dbReference type="GO" id="GO:0005524">
    <property type="term" value="F:ATP binding"/>
    <property type="evidence" value="ECO:0007669"/>
    <property type="project" value="UniProtKB-KW"/>
</dbReference>
<feature type="transmembrane region" description="Helical" evidence="14">
    <location>
        <begin position="373"/>
        <end position="395"/>
    </location>
</feature>
<organism evidence="17">
    <name type="scientific">marine sediment metagenome</name>
    <dbReference type="NCBI Taxonomy" id="412755"/>
    <lineage>
        <taxon>unclassified sequences</taxon>
        <taxon>metagenomes</taxon>
        <taxon>ecological metagenomes</taxon>
    </lineage>
</organism>
<keyword evidence="5" id="KW-0597">Phosphoprotein</keyword>
<feature type="transmembrane region" description="Helical" evidence="14">
    <location>
        <begin position="292"/>
        <end position="311"/>
    </location>
</feature>
<dbReference type="InterPro" id="IPR003661">
    <property type="entry name" value="HisK_dim/P_dom"/>
</dbReference>
<dbReference type="Gene3D" id="3.30.565.10">
    <property type="entry name" value="Histidine kinase-like ATPase, C-terminal domain"/>
    <property type="match status" value="1"/>
</dbReference>
<accession>A0A0F9KPV9</accession>
<dbReference type="CDD" id="cd00075">
    <property type="entry name" value="HATPase"/>
    <property type="match status" value="1"/>
</dbReference>
<dbReference type="InterPro" id="IPR003594">
    <property type="entry name" value="HATPase_dom"/>
</dbReference>
<feature type="transmembrane region" description="Helical" evidence="14">
    <location>
        <begin position="451"/>
        <end position="469"/>
    </location>
</feature>
<comment type="subcellular location">
    <subcellularLocation>
        <location evidence="2">Cell membrane</location>
        <topology evidence="2">Multi-pass membrane protein</topology>
    </subcellularLocation>
</comment>
<sequence length="1281" mass="148104">SIKKEGFFYGFLFGTILSAIILILSLFLPAFISSNYYQKSLGQLRNQAKAIKSEFSNIVSEIDQKQKLSLDSPFPKEKEEIFNLFKKLDLNKEKEGISYLNSEGDLILWLGNVVDPMKALFSEEEKVNFLQQKSSFLIRHKASVYIVFLQKVRKDEYVIFYRLLAFSPKFKAPYLKEYQFLKARLLSNCAIYYWDFREDVSGLEKLFSRHKDEYLGQPRLQDEIQPMLFPLRNEKNKIVATVTLSSPALPEKISSQKENFLLVFYLLLGTSLLSLLIYFVKSPSFYRERKPLPGLLIILILIGLRFIFFPLSNLEKIQSLSIFSPSSASFFSLWDLTKSPGDIFLTSFFLFLIMGCLVVYSRTLQESKKRKPSLLLSLAANSTLIFTSLFFIFIFQEILFRLVYHSNINLLRFSFDFSFFLLHLSILLFFLVSFFAIFIGLRVASLYSLNLILPLLILFLQFGGYFFLFKERNTPLLFLLQASIIFFALFLAFIPKFIKRKEVLFSVFLLCALFIYTSLHYSSSSRNRSLVQNSLQNIIKSQEPWGIFLLNQSLPEIDEQQESIVSFLRDSEPYDLAHSLWQRTLVAKFNWYSSLEILSPEGELLSRFSLNVPKLYGFDLDLPLSQEWSTSLLNIPFMGEEKDILLAYKDWLEEENHLGRTILYLSIDYDMLPFLYSANPYFELLRVTSIPSLNQFNIGFAIFDSEGKLLFNPNKISSGIAPAILRKIETSQDSLWSFFTDKKRKFQSFYFMEANRIYSLFIPKKNFFNYSAEFIKLLFFYLAFSLFFLFLVSLASGKKIRNPFWSLSNRVYISFAAIALIPLLLFTFFSRSFFAQIFTQQFQEKAEAQVNFARRLVDEFILLQREEMVSLTLPPEDVVLSISSTISNDVNLYQDGKLISSSRREFFDYGLLPELIDGEIYYKIQYENNPFYTQTQKIGDYSFHNITTPYFFGNSLLLISLPFPLEQEEISKATEDLIEFLFFISAFFIAVVLIFARGIGSTVITPIKKLLKGTKEVGLGNLEISIPHKPQDEMKTLIDGFNAMVENLKKHQQDLADMSKKAAWAEMARRVAHEVKNPLTPIQLSAEHLLRVYHDKNEDFDKALKESTSYIIKEVENLRKIAGEFLATSKETSLQIESFDLKELMQDTIAPYKKMLSERIKFKEKYEGQDFHFMGDKGRIKIVLRNVLTNALEAIRDQGEIEIKASKGKTGITFEIKDTGIGMEKEMLNRIFDPDFSTKDVGTGLGLPIAKKIIEDHGGSIKASSEENKGTKISIKLPLQE</sequence>
<keyword evidence="11 14" id="KW-1133">Transmembrane helix</keyword>
<dbReference type="SUPFAM" id="SSF47384">
    <property type="entry name" value="Homodimeric domain of signal transducing histidine kinase"/>
    <property type="match status" value="1"/>
</dbReference>
<keyword evidence="6" id="KW-0808">Transferase</keyword>
<dbReference type="InterPro" id="IPR004358">
    <property type="entry name" value="Sig_transdc_His_kin-like_C"/>
</dbReference>
<dbReference type="SMART" id="SM00388">
    <property type="entry name" value="HisKA"/>
    <property type="match status" value="1"/>
</dbReference>
<feature type="transmembrane region" description="Helical" evidence="14">
    <location>
        <begin position="977"/>
        <end position="996"/>
    </location>
</feature>
<evidence type="ECO:0000313" key="17">
    <source>
        <dbReference type="EMBL" id="KKM76796.1"/>
    </source>
</evidence>
<dbReference type="PROSITE" id="PS50885">
    <property type="entry name" value="HAMP"/>
    <property type="match status" value="1"/>
</dbReference>
<dbReference type="CDD" id="cd06225">
    <property type="entry name" value="HAMP"/>
    <property type="match status" value="1"/>
</dbReference>
<feature type="transmembrane region" description="Helical" evidence="14">
    <location>
        <begin position="475"/>
        <end position="494"/>
    </location>
</feature>
<keyword evidence="13 14" id="KW-0472">Membrane</keyword>
<keyword evidence="4" id="KW-1003">Cell membrane</keyword>
<keyword evidence="7 14" id="KW-0812">Transmembrane</keyword>
<keyword evidence="8" id="KW-0547">Nucleotide-binding</keyword>